<evidence type="ECO:0000256" key="12">
    <source>
        <dbReference type="ARBA" id="ARBA00023204"/>
    </source>
</evidence>
<dbReference type="GO" id="GO:0006284">
    <property type="term" value="P:base-excision repair"/>
    <property type="evidence" value="ECO:0007669"/>
    <property type="project" value="UniProtKB-UniRule"/>
</dbReference>
<gene>
    <name evidence="16" type="primary">mutY</name>
    <name evidence="16" type="ORF">lpari_02774</name>
</gene>
<keyword evidence="13 14" id="KW-0326">Glycosidase</keyword>
<keyword evidence="9" id="KW-0378">Hydrolase</keyword>
<dbReference type="PATRIC" id="fig|45071.6.peg.3646"/>
<comment type="caution">
    <text evidence="16">The sequence shown here is derived from an EMBL/GenBank/DDBJ whole genome shotgun (WGS) entry which is preliminary data.</text>
</comment>
<keyword evidence="6" id="KW-0004">4Fe-4S</keyword>
<dbReference type="PANTHER" id="PTHR42944">
    <property type="entry name" value="ADENINE DNA GLYCOSYLASE"/>
    <property type="match status" value="1"/>
</dbReference>
<dbReference type="InterPro" id="IPR000445">
    <property type="entry name" value="HhH_motif"/>
</dbReference>
<dbReference type="GO" id="GO:0051539">
    <property type="term" value="F:4 iron, 4 sulfur cluster binding"/>
    <property type="evidence" value="ECO:0007669"/>
    <property type="project" value="UniProtKB-UniRule"/>
</dbReference>
<dbReference type="Pfam" id="PF00633">
    <property type="entry name" value="HHH"/>
    <property type="match status" value="1"/>
</dbReference>
<evidence type="ECO:0000256" key="14">
    <source>
        <dbReference type="RuleBase" id="RU365096"/>
    </source>
</evidence>
<dbReference type="InterPro" id="IPR004036">
    <property type="entry name" value="Endonuclease-III-like_CS2"/>
</dbReference>
<dbReference type="EC" id="3.2.2.31" evidence="4 14"/>
<evidence type="ECO:0000256" key="8">
    <source>
        <dbReference type="ARBA" id="ARBA00022763"/>
    </source>
</evidence>
<keyword evidence="11" id="KW-0411">Iron-sulfur</keyword>
<evidence type="ECO:0000256" key="7">
    <source>
        <dbReference type="ARBA" id="ARBA00022723"/>
    </source>
</evidence>
<evidence type="ECO:0000313" key="17">
    <source>
        <dbReference type="Proteomes" id="UP000095229"/>
    </source>
</evidence>
<dbReference type="InterPro" id="IPR015797">
    <property type="entry name" value="NUDIX_hydrolase-like_dom_sf"/>
</dbReference>
<organism evidence="16 17">
    <name type="scientific">Legionella parisiensis</name>
    <dbReference type="NCBI Taxonomy" id="45071"/>
    <lineage>
        <taxon>Bacteria</taxon>
        <taxon>Pseudomonadati</taxon>
        <taxon>Pseudomonadota</taxon>
        <taxon>Gammaproteobacteria</taxon>
        <taxon>Legionellales</taxon>
        <taxon>Legionellaceae</taxon>
        <taxon>Legionella</taxon>
    </lineage>
</organism>
<evidence type="ECO:0000256" key="6">
    <source>
        <dbReference type="ARBA" id="ARBA00022485"/>
    </source>
</evidence>
<dbReference type="SMART" id="SM00478">
    <property type="entry name" value="ENDO3c"/>
    <property type="match status" value="1"/>
</dbReference>
<dbReference type="STRING" id="45071.Lpar_3383"/>
<dbReference type="InterPro" id="IPR029119">
    <property type="entry name" value="MutY_C"/>
</dbReference>
<keyword evidence="8 14" id="KW-0227">DNA damage</keyword>
<dbReference type="InterPro" id="IPR003265">
    <property type="entry name" value="HhH-GPD_domain"/>
</dbReference>
<proteinExistence type="inferred from homology"/>
<evidence type="ECO:0000256" key="4">
    <source>
        <dbReference type="ARBA" id="ARBA00012045"/>
    </source>
</evidence>
<dbReference type="Gene3D" id="1.10.340.30">
    <property type="entry name" value="Hypothetical protein, domain 2"/>
    <property type="match status" value="1"/>
</dbReference>
<dbReference type="EMBL" id="LSOG01000069">
    <property type="protein sequence ID" value="OEH46435.1"/>
    <property type="molecule type" value="Genomic_DNA"/>
</dbReference>
<dbReference type="SUPFAM" id="SSF55811">
    <property type="entry name" value="Nudix"/>
    <property type="match status" value="1"/>
</dbReference>
<dbReference type="PROSITE" id="PS01155">
    <property type="entry name" value="ENDONUCLEASE_III_2"/>
    <property type="match status" value="1"/>
</dbReference>
<feature type="domain" description="HhH-GPD" evidence="15">
    <location>
        <begin position="68"/>
        <end position="219"/>
    </location>
</feature>
<dbReference type="Gene3D" id="3.90.79.10">
    <property type="entry name" value="Nucleoside Triphosphate Pyrophosphohydrolase"/>
    <property type="match status" value="1"/>
</dbReference>
<dbReference type="CDD" id="cd03431">
    <property type="entry name" value="NUDIX_DNA_Glycosylase_C-MutY"/>
    <property type="match status" value="1"/>
</dbReference>
<dbReference type="GO" id="GO:0032357">
    <property type="term" value="F:oxidized purine DNA binding"/>
    <property type="evidence" value="ECO:0007669"/>
    <property type="project" value="TreeGrafter"/>
</dbReference>
<dbReference type="GO" id="GO:0035485">
    <property type="term" value="F:adenine/guanine mispair binding"/>
    <property type="evidence" value="ECO:0007669"/>
    <property type="project" value="TreeGrafter"/>
</dbReference>
<dbReference type="Pfam" id="PF14815">
    <property type="entry name" value="NUDIX_4"/>
    <property type="match status" value="1"/>
</dbReference>
<keyword evidence="7" id="KW-0479">Metal-binding</keyword>
<dbReference type="Proteomes" id="UP000095229">
    <property type="component" value="Unassembled WGS sequence"/>
</dbReference>
<evidence type="ECO:0000313" key="16">
    <source>
        <dbReference type="EMBL" id="OEH46435.1"/>
    </source>
</evidence>
<dbReference type="InterPro" id="IPR011257">
    <property type="entry name" value="DNA_glycosylase"/>
</dbReference>
<sequence length="382" mass="44261">MIVLIDLEHYFFYSMPTIKHQRITCVDKQNLYKKFSQPLLQWYTLYGRTNLPWQLPRTPYRVWLSEIMLQQTQVQTVIPYFNRFIQRFPSICDLAQAHEDEVLSLWSGLGYYSRARNLHQTAKIVMQQYGGVFPDDYQLLKELPGIGPSTAAAIVSQAFNQPVAILDGNVKRVLTRFFRIKGYPEQAQVKKTLWELADSCMPNENCSDYTQAIMDLGALCCTPKKPDCLHCPLQNNCLALKYQEQHLYPEKKVRKPIPIHYQQFLVLHNEQGCIYLEKRPPVGLWGGLWCLPSLDEGDCPLDFIRLNYDLSGDSPQKLLNFKHRFSHFHLEINALSIKTKTLGNIMSGQQGQWFAKKQINSIGLAQPTSKILSFHYNIDIKK</sequence>
<dbReference type="CDD" id="cd00056">
    <property type="entry name" value="ENDO3c"/>
    <property type="match status" value="1"/>
</dbReference>
<dbReference type="GO" id="GO:0000701">
    <property type="term" value="F:purine-specific mismatch base pair DNA N-glycosylase activity"/>
    <property type="evidence" value="ECO:0007669"/>
    <property type="project" value="UniProtKB-EC"/>
</dbReference>
<dbReference type="FunFam" id="1.10.340.30:FF:000002">
    <property type="entry name" value="Adenine DNA glycosylase"/>
    <property type="match status" value="1"/>
</dbReference>
<evidence type="ECO:0000256" key="10">
    <source>
        <dbReference type="ARBA" id="ARBA00023004"/>
    </source>
</evidence>
<dbReference type="GO" id="GO:0006298">
    <property type="term" value="P:mismatch repair"/>
    <property type="evidence" value="ECO:0007669"/>
    <property type="project" value="TreeGrafter"/>
</dbReference>
<comment type="catalytic activity">
    <reaction evidence="1 14">
        <text>Hydrolyzes free adenine bases from 7,8-dihydro-8-oxoguanine:adenine mismatched double-stranded DNA, leaving an apurinic site.</text>
        <dbReference type="EC" id="3.2.2.31"/>
    </reaction>
</comment>
<evidence type="ECO:0000256" key="13">
    <source>
        <dbReference type="ARBA" id="ARBA00023295"/>
    </source>
</evidence>
<dbReference type="GO" id="GO:0046872">
    <property type="term" value="F:metal ion binding"/>
    <property type="evidence" value="ECO:0007669"/>
    <property type="project" value="UniProtKB-UniRule"/>
</dbReference>
<name>A0A1E5JPI4_9GAMM</name>
<dbReference type="SUPFAM" id="SSF48150">
    <property type="entry name" value="DNA-glycosylase"/>
    <property type="match status" value="1"/>
</dbReference>
<keyword evidence="17" id="KW-1185">Reference proteome</keyword>
<dbReference type="GO" id="GO:0034039">
    <property type="term" value="F:8-oxo-7,8-dihydroguanine DNA N-glycosylase activity"/>
    <property type="evidence" value="ECO:0007669"/>
    <property type="project" value="TreeGrafter"/>
</dbReference>
<dbReference type="Pfam" id="PF00730">
    <property type="entry name" value="HhH-GPD"/>
    <property type="match status" value="1"/>
</dbReference>
<evidence type="ECO:0000256" key="1">
    <source>
        <dbReference type="ARBA" id="ARBA00000843"/>
    </source>
</evidence>
<evidence type="ECO:0000256" key="11">
    <source>
        <dbReference type="ARBA" id="ARBA00023014"/>
    </source>
</evidence>
<comment type="function">
    <text evidence="2">Adenine glycosylase active on G-A mispairs. MutY also corrects error-prone DNA synthesis past GO lesions which are due to the oxidatively damaged form of guanine: 7,8-dihydro-8-oxoguanine (8-oxo-dGTP).</text>
</comment>
<reference evidence="16 17" key="1">
    <citation type="submission" date="2016-02" db="EMBL/GenBank/DDBJ databases">
        <title>Secondary metabolites in Legionella.</title>
        <authorList>
            <person name="Tobias N.J."/>
            <person name="Bode H.B."/>
        </authorList>
    </citation>
    <scope>NUCLEOTIDE SEQUENCE [LARGE SCALE GENOMIC DNA]</scope>
    <source>
        <strain evidence="16 17">DSM 19216</strain>
    </source>
</reference>
<evidence type="ECO:0000256" key="9">
    <source>
        <dbReference type="ARBA" id="ARBA00022801"/>
    </source>
</evidence>
<accession>A0A1E5JPI4</accession>
<evidence type="ECO:0000259" key="15">
    <source>
        <dbReference type="SMART" id="SM00478"/>
    </source>
</evidence>
<protein>
    <recommendedName>
        <fullName evidence="5 14">Adenine DNA glycosylase</fullName>
        <ecNumber evidence="4 14">3.2.2.31</ecNumber>
    </recommendedName>
</protein>
<evidence type="ECO:0000256" key="3">
    <source>
        <dbReference type="ARBA" id="ARBA00008343"/>
    </source>
</evidence>
<dbReference type="AlphaFoldDB" id="A0A1E5JPI4"/>
<comment type="similarity">
    <text evidence="3 14">Belongs to the Nth/MutY family.</text>
</comment>
<dbReference type="PANTHER" id="PTHR42944:SF1">
    <property type="entry name" value="ADENINE DNA GLYCOSYLASE"/>
    <property type="match status" value="1"/>
</dbReference>
<dbReference type="InterPro" id="IPR023170">
    <property type="entry name" value="HhH_base_excis_C"/>
</dbReference>
<dbReference type="Gene3D" id="1.10.1670.10">
    <property type="entry name" value="Helix-hairpin-Helix base-excision DNA repair enzymes (C-terminal)"/>
    <property type="match status" value="1"/>
</dbReference>
<keyword evidence="12" id="KW-0234">DNA repair</keyword>
<evidence type="ECO:0000256" key="2">
    <source>
        <dbReference type="ARBA" id="ARBA00002933"/>
    </source>
</evidence>
<evidence type="ECO:0000256" key="5">
    <source>
        <dbReference type="ARBA" id="ARBA00022023"/>
    </source>
</evidence>
<dbReference type="NCBIfam" id="TIGR01084">
    <property type="entry name" value="mutY"/>
    <property type="match status" value="1"/>
</dbReference>
<dbReference type="InterPro" id="IPR044298">
    <property type="entry name" value="MIG/MutY"/>
</dbReference>
<keyword evidence="10 14" id="KW-0408">Iron</keyword>
<dbReference type="InterPro" id="IPR005760">
    <property type="entry name" value="A/G_AdeGlyc_MutY"/>
</dbReference>
<comment type="cofactor">
    <cofactor evidence="14">
        <name>[4Fe-4S] cluster</name>
        <dbReference type="ChEBI" id="CHEBI:49883"/>
    </cofactor>
    <text evidence="14">Binds 1 [4Fe-4S] cluster.</text>
</comment>